<accession>W9NR80</accession>
<proteinExistence type="predicted"/>
<dbReference type="EMBL" id="JH651059">
    <property type="protein sequence ID" value="EXA30310.1"/>
    <property type="molecule type" value="Genomic_DNA"/>
</dbReference>
<evidence type="ECO:0000313" key="1">
    <source>
        <dbReference type="EMBL" id="EXA30310.1"/>
    </source>
</evidence>
<evidence type="ECO:0008006" key="2">
    <source>
        <dbReference type="Google" id="ProtNLM"/>
    </source>
</evidence>
<protein>
    <recommendedName>
        <fullName evidence="2">Berberine/berberine-like domain-containing protein</fullName>
    </recommendedName>
</protein>
<dbReference type="OrthoDB" id="415825at2759"/>
<reference evidence="1" key="1">
    <citation type="submission" date="2011-10" db="EMBL/GenBank/DDBJ databases">
        <title>The Genome Sequence of Fusarium oxysporum HDV247.</title>
        <authorList>
            <consortium name="The Broad Institute Genome Sequencing Platform"/>
            <person name="Ma L.-J."/>
            <person name="Gale L.R."/>
            <person name="Schwartz D.C."/>
            <person name="Zhou S."/>
            <person name="Corby-Kistler H."/>
            <person name="Young S.K."/>
            <person name="Zeng Q."/>
            <person name="Gargeya S."/>
            <person name="Fitzgerald M."/>
            <person name="Haas B."/>
            <person name="Abouelleil A."/>
            <person name="Alvarado L."/>
            <person name="Arachchi H.M."/>
            <person name="Berlin A."/>
            <person name="Brown A."/>
            <person name="Chapman S.B."/>
            <person name="Chen Z."/>
            <person name="Dunbar C."/>
            <person name="Freedman E."/>
            <person name="Gearin G."/>
            <person name="Goldberg J."/>
            <person name="Griggs A."/>
            <person name="Gujja S."/>
            <person name="Heiman D."/>
            <person name="Howarth C."/>
            <person name="Larson L."/>
            <person name="Lui A."/>
            <person name="MacDonald P.J.P."/>
            <person name="Montmayeur A."/>
            <person name="Murphy C."/>
            <person name="Neiman D."/>
            <person name="Pearson M."/>
            <person name="Priest M."/>
            <person name="Roberts A."/>
            <person name="Saif S."/>
            <person name="Shea T."/>
            <person name="Shenoy N."/>
            <person name="Sisk P."/>
            <person name="Stolte C."/>
            <person name="Sykes S."/>
            <person name="Wortman J."/>
            <person name="Nusbaum C."/>
            <person name="Birren B."/>
        </authorList>
    </citation>
    <scope>NUCLEOTIDE SEQUENCE [LARGE SCALE GENOMIC DNA]</scope>
    <source>
        <strain evidence="1">HDV247</strain>
    </source>
</reference>
<organism evidence="1">
    <name type="scientific">Fusarium oxysporum f. sp. pisi HDV247</name>
    <dbReference type="NCBI Taxonomy" id="1080344"/>
    <lineage>
        <taxon>Eukaryota</taxon>
        <taxon>Fungi</taxon>
        <taxon>Dikarya</taxon>
        <taxon>Ascomycota</taxon>
        <taxon>Pezizomycotina</taxon>
        <taxon>Sordariomycetes</taxon>
        <taxon>Hypocreomycetidae</taxon>
        <taxon>Hypocreales</taxon>
        <taxon>Nectriaceae</taxon>
        <taxon>Fusarium</taxon>
        <taxon>Fusarium oxysporum species complex</taxon>
    </lineage>
</organism>
<sequence>MTTIVDSTDIFKPLLKYVMQTSKTVPRYGVDLFFCTFYADKDDPTGTEESKSKRVFFVINQTMFADSLEEAKVLASTWDVLPDEFKKHLIATVPTMERDREQLWKLQEDFQPYGNGECWNVIDAITPALYDLPSRLSSGTFCPLDYYPNEYDQALSLPQKCYVSSMLCWKDPKRDAFMDKWLLDAYTKADTVSSGVYVADLNIKHRMTKWLRIRNKWDPSETFVGHRGFASILNQSDPHL</sequence>
<reference evidence="1" key="2">
    <citation type="submission" date="2012-05" db="EMBL/GenBank/DDBJ databases">
        <title>Annotation of the Genome Sequence of Fusarium oxysporum HDV247.</title>
        <authorList>
            <consortium name="The Broad Institute Genomics Platform"/>
            <person name="Ma L.-J."/>
            <person name="Corby-Kistler H."/>
            <person name="Broz K."/>
            <person name="Gale L.R."/>
            <person name="Jonkers W."/>
            <person name="O'Donnell K."/>
            <person name="Ploetz R."/>
            <person name="Steinberg C."/>
            <person name="Schwartz D.C."/>
            <person name="VanEtten H."/>
            <person name="Zhou S."/>
            <person name="Young S.K."/>
            <person name="Zeng Q."/>
            <person name="Gargeya S."/>
            <person name="Fitzgerald M."/>
            <person name="Abouelleil A."/>
            <person name="Alvarado L."/>
            <person name="Chapman S.B."/>
            <person name="Gainer-Dewar J."/>
            <person name="Goldberg J."/>
            <person name="Griggs A."/>
            <person name="Gujja S."/>
            <person name="Hansen M."/>
            <person name="Howarth C."/>
            <person name="Imamovic A."/>
            <person name="Ireland A."/>
            <person name="Larimer J."/>
            <person name="McCowan C."/>
            <person name="Murphy C."/>
            <person name="Pearson M."/>
            <person name="Poon T.W."/>
            <person name="Priest M."/>
            <person name="Roberts A."/>
            <person name="Saif S."/>
            <person name="Shea T."/>
            <person name="Sykes S."/>
            <person name="Wortman J."/>
            <person name="Nusbaum C."/>
            <person name="Birren B."/>
        </authorList>
    </citation>
    <scope>NUCLEOTIDE SEQUENCE</scope>
    <source>
        <strain evidence="1">HDV247</strain>
    </source>
</reference>
<dbReference type="AlphaFoldDB" id="W9NR80"/>
<name>W9NR80_FUSOX</name>
<gene>
    <name evidence="1" type="ORF">FOVG_18307</name>
</gene>
<dbReference type="HOGENOM" id="CLU_1156425_0_0_1"/>
<dbReference type="Proteomes" id="UP000030751">
    <property type="component" value="Unassembled WGS sequence"/>
</dbReference>